<dbReference type="Proteomes" id="UP000282574">
    <property type="component" value="Unassembled WGS sequence"/>
</dbReference>
<sequence>MELGLAEKRTGITCIGAQAAYGGNKSWEERFPEAAASLREIAEMHAQQDPCFLTAIAYTRLTSVAAIEQLRSLDYPEEQVPAPSTMALILNRMGYRLRSVVKAKPQKKFPKQMPSSTTSKPTTDKQTAMLNALSMDCKATVNIGDFARWGSDKRRQPSQ</sequence>
<keyword evidence="2" id="KW-1185">Reference proteome</keyword>
<dbReference type="InterPro" id="IPR011518">
    <property type="entry name" value="Transposase_36"/>
</dbReference>
<comment type="caution">
    <text evidence="1">The sequence shown here is derived from an EMBL/GenBank/DDBJ whole genome shotgun (WGS) entry which is preliminary data.</text>
</comment>
<dbReference type="EMBL" id="RSCK01000250">
    <property type="protein sequence ID" value="RUS92614.1"/>
    <property type="molecule type" value="Genomic_DNA"/>
</dbReference>
<evidence type="ECO:0000313" key="1">
    <source>
        <dbReference type="EMBL" id="RUS92614.1"/>
    </source>
</evidence>
<evidence type="ECO:0000313" key="2">
    <source>
        <dbReference type="Proteomes" id="UP000282574"/>
    </source>
</evidence>
<name>A0AB37U793_9CYAN</name>
<proteinExistence type="predicted"/>
<gene>
    <name evidence="1" type="ORF">DSM107010_73000</name>
</gene>
<evidence type="ECO:0008006" key="3">
    <source>
        <dbReference type="Google" id="ProtNLM"/>
    </source>
</evidence>
<accession>A0AB37U793</accession>
<dbReference type="AlphaFoldDB" id="A0AB37U793"/>
<protein>
    <recommendedName>
        <fullName evidence="3">Transposase</fullName>
    </recommendedName>
</protein>
<organism evidence="1 2">
    <name type="scientific">Chroococcidiopsis cubana SAG 39.79</name>
    <dbReference type="NCBI Taxonomy" id="388085"/>
    <lineage>
        <taxon>Bacteria</taxon>
        <taxon>Bacillati</taxon>
        <taxon>Cyanobacteriota</taxon>
        <taxon>Cyanophyceae</taxon>
        <taxon>Chroococcidiopsidales</taxon>
        <taxon>Chroococcidiopsidaceae</taxon>
        <taxon>Chroococcidiopsis</taxon>
    </lineage>
</organism>
<dbReference type="Pfam" id="PF07592">
    <property type="entry name" value="DDE_Tnp_ISAZ013"/>
    <property type="match status" value="1"/>
</dbReference>
<reference evidence="1 2" key="1">
    <citation type="journal article" date="2019" name="Genome Biol. Evol.">
        <title>Day and night: Metabolic profiles and evolutionary relationships of six axenic non-marine cyanobacteria.</title>
        <authorList>
            <person name="Will S.E."/>
            <person name="Henke P."/>
            <person name="Boedeker C."/>
            <person name="Huang S."/>
            <person name="Brinkmann H."/>
            <person name="Rohde M."/>
            <person name="Jarek M."/>
            <person name="Friedl T."/>
            <person name="Seufert S."/>
            <person name="Schumacher M."/>
            <person name="Overmann J."/>
            <person name="Neumann-Schaal M."/>
            <person name="Petersen J."/>
        </authorList>
    </citation>
    <scope>NUCLEOTIDE SEQUENCE [LARGE SCALE GENOMIC DNA]</scope>
    <source>
        <strain evidence="1 2">SAG 39.79</strain>
    </source>
</reference>